<dbReference type="InterPro" id="IPR003593">
    <property type="entry name" value="AAA+_ATPase"/>
</dbReference>
<dbReference type="InterPro" id="IPR003439">
    <property type="entry name" value="ABC_transporter-like_ATP-bd"/>
</dbReference>
<dbReference type="InterPro" id="IPR027417">
    <property type="entry name" value="P-loop_NTPase"/>
</dbReference>
<protein>
    <submittedName>
        <fullName evidence="10">Polar amino acid transport system ATP-binding protein</fullName>
    </submittedName>
</protein>
<keyword evidence="11" id="KW-1185">Reference proteome</keyword>
<organism evidence="10 11">
    <name type="scientific">Labrys monachus</name>
    <dbReference type="NCBI Taxonomy" id="217067"/>
    <lineage>
        <taxon>Bacteria</taxon>
        <taxon>Pseudomonadati</taxon>
        <taxon>Pseudomonadota</taxon>
        <taxon>Alphaproteobacteria</taxon>
        <taxon>Hyphomicrobiales</taxon>
        <taxon>Xanthobacteraceae</taxon>
        <taxon>Labrys</taxon>
    </lineage>
</organism>
<dbReference type="Gene3D" id="3.40.50.300">
    <property type="entry name" value="P-loop containing nucleotide triphosphate hydrolases"/>
    <property type="match status" value="1"/>
</dbReference>
<feature type="domain" description="ABC transporter" evidence="9">
    <location>
        <begin position="5"/>
        <end position="249"/>
    </location>
</feature>
<dbReference type="CDD" id="cd03262">
    <property type="entry name" value="ABC_HisP_GlnQ"/>
    <property type="match status" value="1"/>
</dbReference>
<accession>A0ABU0FIA5</accession>
<evidence type="ECO:0000256" key="8">
    <source>
        <dbReference type="ARBA" id="ARBA00023136"/>
    </source>
</evidence>
<dbReference type="RefSeq" id="WP_307429712.1">
    <property type="nucleotide sequence ID" value="NZ_JAUSVK010000001.1"/>
</dbReference>
<evidence type="ECO:0000259" key="9">
    <source>
        <dbReference type="PROSITE" id="PS50893"/>
    </source>
</evidence>
<sequence>MPPLLQIRALHKHFGKTEVLKGVDLDVQEKEVVSIIGSSGSGKTTLLRCVNLMEEFEDGEVLLDGESIGYRVSGGRRHRLGDRELSRQRSMTGMVFQSFNLFPHLSAIGNVMLGLRKVKRLPKDEARSIAESWLRRVGLGERMDNHPSQLSGGQQQRVAIARALAMNPKLVLLDEITSALDPELVQEVLATVKSLASEGATLLLVTHEMRFARDVSHRIVFMEKGRIAEQGTPAEIFGSPKSARLTEFLGNARG</sequence>
<dbReference type="PROSITE" id="PS50893">
    <property type="entry name" value="ABC_TRANSPORTER_2"/>
    <property type="match status" value="1"/>
</dbReference>
<keyword evidence="8" id="KW-0472">Membrane</keyword>
<dbReference type="EMBL" id="JAUSVK010000001">
    <property type="protein sequence ID" value="MDQ0393810.1"/>
    <property type="molecule type" value="Genomic_DNA"/>
</dbReference>
<dbReference type="InterPro" id="IPR017871">
    <property type="entry name" value="ABC_transporter-like_CS"/>
</dbReference>
<evidence type="ECO:0000256" key="2">
    <source>
        <dbReference type="ARBA" id="ARBA00005417"/>
    </source>
</evidence>
<reference evidence="10 11" key="1">
    <citation type="submission" date="2023-07" db="EMBL/GenBank/DDBJ databases">
        <title>Genomic Encyclopedia of Type Strains, Phase IV (KMG-IV): sequencing the most valuable type-strain genomes for metagenomic binning, comparative biology and taxonomic classification.</title>
        <authorList>
            <person name="Goeker M."/>
        </authorList>
    </citation>
    <scope>NUCLEOTIDE SEQUENCE [LARGE SCALE GENOMIC DNA]</scope>
    <source>
        <strain evidence="10 11">DSM 5896</strain>
    </source>
</reference>
<dbReference type="PROSITE" id="PS00211">
    <property type="entry name" value="ABC_TRANSPORTER_1"/>
    <property type="match status" value="1"/>
</dbReference>
<evidence type="ECO:0000256" key="1">
    <source>
        <dbReference type="ARBA" id="ARBA00004202"/>
    </source>
</evidence>
<dbReference type="PANTHER" id="PTHR43166">
    <property type="entry name" value="AMINO ACID IMPORT ATP-BINDING PROTEIN"/>
    <property type="match status" value="1"/>
</dbReference>
<dbReference type="Pfam" id="PF00005">
    <property type="entry name" value="ABC_tran"/>
    <property type="match status" value="1"/>
</dbReference>
<keyword evidence="5" id="KW-0547">Nucleotide-binding</keyword>
<evidence type="ECO:0000256" key="4">
    <source>
        <dbReference type="ARBA" id="ARBA00022475"/>
    </source>
</evidence>
<evidence type="ECO:0000256" key="3">
    <source>
        <dbReference type="ARBA" id="ARBA00022448"/>
    </source>
</evidence>
<evidence type="ECO:0000313" key="11">
    <source>
        <dbReference type="Proteomes" id="UP001237448"/>
    </source>
</evidence>
<dbReference type="InterPro" id="IPR050086">
    <property type="entry name" value="MetN_ABC_transporter-like"/>
</dbReference>
<dbReference type="SMART" id="SM00382">
    <property type="entry name" value="AAA"/>
    <property type="match status" value="1"/>
</dbReference>
<dbReference type="PIRSF" id="PIRSF039085">
    <property type="entry name" value="ABC_ATPase_HisP"/>
    <property type="match status" value="1"/>
</dbReference>
<evidence type="ECO:0000313" key="10">
    <source>
        <dbReference type="EMBL" id="MDQ0393810.1"/>
    </source>
</evidence>
<comment type="subcellular location">
    <subcellularLocation>
        <location evidence="1">Cell membrane</location>
        <topology evidence="1">Peripheral membrane protein</topology>
    </subcellularLocation>
</comment>
<dbReference type="PANTHER" id="PTHR43166:SF9">
    <property type="entry name" value="GLUTAMATE_ASPARTATE IMPORT ATP-BINDING PROTEIN GLTL"/>
    <property type="match status" value="1"/>
</dbReference>
<keyword evidence="6 10" id="KW-0067">ATP-binding</keyword>
<dbReference type="InterPro" id="IPR030679">
    <property type="entry name" value="ABC_ATPase_HisP-typ"/>
</dbReference>
<gene>
    <name evidence="10" type="ORF">J3R73_003602</name>
</gene>
<evidence type="ECO:0000256" key="6">
    <source>
        <dbReference type="ARBA" id="ARBA00022840"/>
    </source>
</evidence>
<dbReference type="SUPFAM" id="SSF52540">
    <property type="entry name" value="P-loop containing nucleoside triphosphate hydrolases"/>
    <property type="match status" value="1"/>
</dbReference>
<keyword evidence="7" id="KW-0029">Amino-acid transport</keyword>
<evidence type="ECO:0000256" key="7">
    <source>
        <dbReference type="ARBA" id="ARBA00022970"/>
    </source>
</evidence>
<keyword evidence="4" id="KW-1003">Cell membrane</keyword>
<dbReference type="GO" id="GO:0005524">
    <property type="term" value="F:ATP binding"/>
    <property type="evidence" value="ECO:0007669"/>
    <property type="project" value="UniProtKB-KW"/>
</dbReference>
<comment type="similarity">
    <text evidence="2">Belongs to the ABC transporter superfamily.</text>
</comment>
<evidence type="ECO:0000256" key="5">
    <source>
        <dbReference type="ARBA" id="ARBA00022741"/>
    </source>
</evidence>
<keyword evidence="3" id="KW-0813">Transport</keyword>
<proteinExistence type="inferred from homology"/>
<name>A0ABU0FIA5_9HYPH</name>
<dbReference type="Proteomes" id="UP001237448">
    <property type="component" value="Unassembled WGS sequence"/>
</dbReference>
<comment type="caution">
    <text evidence="10">The sequence shown here is derived from an EMBL/GenBank/DDBJ whole genome shotgun (WGS) entry which is preliminary data.</text>
</comment>